<sequence length="113" mass="12955">LTSVQYNKYIRSLVKIVVGDIMLNQWLMEDFGPQQIENSAILYTSWQRPPLMIDPNNDGSLLFAKLNKHINNSKLISLDMENRSDPHFMALMEKAISKGRSVLLKNCEESIDS</sequence>
<protein>
    <recommendedName>
        <fullName evidence="1">Dynein heavy chain ATP-binding dynein motor region domain-containing protein</fullName>
    </recommendedName>
</protein>
<dbReference type="InterPro" id="IPR035706">
    <property type="entry name" value="AAA_9"/>
</dbReference>
<feature type="non-terminal residue" evidence="2">
    <location>
        <position position="113"/>
    </location>
</feature>
<feature type="domain" description="Dynein heavy chain ATP-binding dynein motor region" evidence="1">
    <location>
        <begin position="35"/>
        <end position="112"/>
    </location>
</feature>
<accession>A0A0B6YML1</accession>
<organism evidence="2">
    <name type="scientific">Arion vulgaris</name>
    <dbReference type="NCBI Taxonomy" id="1028688"/>
    <lineage>
        <taxon>Eukaryota</taxon>
        <taxon>Metazoa</taxon>
        <taxon>Spiralia</taxon>
        <taxon>Lophotrochozoa</taxon>
        <taxon>Mollusca</taxon>
        <taxon>Gastropoda</taxon>
        <taxon>Heterobranchia</taxon>
        <taxon>Euthyneura</taxon>
        <taxon>Panpulmonata</taxon>
        <taxon>Eupulmonata</taxon>
        <taxon>Stylommatophora</taxon>
        <taxon>Helicina</taxon>
        <taxon>Arionoidea</taxon>
        <taxon>Arionidae</taxon>
        <taxon>Arion</taxon>
    </lineage>
</organism>
<dbReference type="InterPro" id="IPR027417">
    <property type="entry name" value="P-loop_NTPase"/>
</dbReference>
<feature type="non-terminal residue" evidence="2">
    <location>
        <position position="1"/>
    </location>
</feature>
<proteinExistence type="predicted"/>
<dbReference type="Pfam" id="PF12781">
    <property type="entry name" value="AAA_9"/>
    <property type="match status" value="1"/>
</dbReference>
<dbReference type="Gene3D" id="3.40.50.300">
    <property type="entry name" value="P-loop containing nucleotide triphosphate hydrolases"/>
    <property type="match status" value="1"/>
</dbReference>
<gene>
    <name evidence="2" type="primary">ORF29076</name>
</gene>
<evidence type="ECO:0000313" key="2">
    <source>
        <dbReference type="EMBL" id="CEK57011.1"/>
    </source>
</evidence>
<name>A0A0B6YML1_9EUPU</name>
<evidence type="ECO:0000259" key="1">
    <source>
        <dbReference type="Pfam" id="PF12781"/>
    </source>
</evidence>
<dbReference type="AlphaFoldDB" id="A0A0B6YML1"/>
<reference evidence="2" key="1">
    <citation type="submission" date="2014-12" db="EMBL/GenBank/DDBJ databases">
        <title>Insight into the proteome of Arion vulgaris.</title>
        <authorList>
            <person name="Aradska J."/>
            <person name="Bulat T."/>
            <person name="Smidak R."/>
            <person name="Sarate P."/>
            <person name="Gangsoo J."/>
            <person name="Sialana F."/>
            <person name="Bilban M."/>
            <person name="Lubec G."/>
        </authorList>
    </citation>
    <scope>NUCLEOTIDE SEQUENCE</scope>
    <source>
        <tissue evidence="2">Skin</tissue>
    </source>
</reference>
<dbReference type="EMBL" id="HACG01010146">
    <property type="protein sequence ID" value="CEK57011.1"/>
    <property type="molecule type" value="Transcribed_RNA"/>
</dbReference>